<evidence type="ECO:0000256" key="2">
    <source>
        <dbReference type="ARBA" id="ARBA00022771"/>
    </source>
</evidence>
<feature type="compositionally biased region" description="Low complexity" evidence="5">
    <location>
        <begin position="39"/>
        <end position="57"/>
    </location>
</feature>
<feature type="compositionally biased region" description="Pro residues" evidence="5">
    <location>
        <begin position="58"/>
        <end position="74"/>
    </location>
</feature>
<sequence>MEQLLQKPPASTIRFVSHASGQTPVHTPTESTRSKTQHSLSSLSSTASATPQVAEVPPVQPQPQPQPPRQQPPVPKARIYTATELDEARPKRQQQMAQLQARFRASIQTISSTELQLSLDSVNQATMPVKWQGPLWVNILIPVNYPLDPCEVRLKEDGHNPEIEMWRARNVEEGFRKIVTSNSQLSLFQLLNLLNRDLKDLMNLPQPPPPKPHASSITQLKVSDESGSSSDTTQTRVRSKPNDQSDTMGPKSNVIYVDPSLMVPPPQKVTFRESDVSSDAEEDSLEETDSDEDETDESEYDSSDLSESEDEEEDEASAQGGPNVTGSAPKRGIEVRMPEIKLEHISLLYCRSLSLVARCNRCKTLVDIPDLVPDENDAQSQPSSGHSKGSSSADHCKWKTCHICTSVVGAHFRTELIHLQSKTLGYLDLAGCTAFDILPSSFVPTCGECDQVLGAQPPPTSTPAVSAADLEPPSETDSHPVASTTTSATVPTGFRQKVGRGMTATANCRRCHVRMSLTLDGEMKFVKLSPGDLMKASSSDLKQLPLKKKNKAAPGQDIELKVGEPLPKKGTCSHYKRSRRWFRFPCCQRLYPCDTCHEEKEDHVGDTAKRMVCGYCSREQVVSDKPCVCGESPVKSAVGAGAKFWEGGEGMRDPSRLSNKDARKYRGLHKTEAKKQVGPENLRKRAAKKRL</sequence>
<feature type="region of interest" description="Disordered" evidence="5">
    <location>
        <begin position="1"/>
        <end position="74"/>
    </location>
</feature>
<evidence type="ECO:0000259" key="6">
    <source>
        <dbReference type="PROSITE" id="PS51266"/>
    </source>
</evidence>
<feature type="compositionally biased region" description="Low complexity" evidence="5">
    <location>
        <begin position="379"/>
        <end position="392"/>
    </location>
</feature>
<reference evidence="7" key="1">
    <citation type="journal article" date="2020" name="Fungal Divers.">
        <title>Resolving the Mortierellaceae phylogeny through synthesis of multi-gene phylogenetics and phylogenomics.</title>
        <authorList>
            <person name="Vandepol N."/>
            <person name="Liber J."/>
            <person name="Desiro A."/>
            <person name="Na H."/>
            <person name="Kennedy M."/>
            <person name="Barry K."/>
            <person name="Grigoriev I.V."/>
            <person name="Miller A.N."/>
            <person name="O'Donnell K."/>
            <person name="Stajich J.E."/>
            <person name="Bonito G."/>
        </authorList>
    </citation>
    <scope>NUCLEOTIDE SEQUENCE</scope>
    <source>
        <strain evidence="7">KOD1015</strain>
    </source>
</reference>
<keyword evidence="2 4" id="KW-0863">Zinc-finger</keyword>
<feature type="region of interest" description="Disordered" evidence="5">
    <location>
        <begin position="648"/>
        <end position="691"/>
    </location>
</feature>
<protein>
    <recommendedName>
        <fullName evidence="6">CHY-type domain-containing protein</fullName>
    </recommendedName>
</protein>
<dbReference type="SUPFAM" id="SSF161219">
    <property type="entry name" value="CHY zinc finger-like"/>
    <property type="match status" value="1"/>
</dbReference>
<name>A0A9P6KD60_9FUNG</name>
<dbReference type="Proteomes" id="UP000780801">
    <property type="component" value="Unassembled WGS sequence"/>
</dbReference>
<dbReference type="PROSITE" id="PS51266">
    <property type="entry name" value="ZF_CHY"/>
    <property type="match status" value="1"/>
</dbReference>
<dbReference type="OrthoDB" id="10253329at2759"/>
<dbReference type="EMBL" id="JAABOA010002012">
    <property type="protein sequence ID" value="KAF9580523.1"/>
    <property type="molecule type" value="Genomic_DNA"/>
</dbReference>
<feature type="compositionally biased region" description="Basic and acidic residues" evidence="5">
    <location>
        <begin position="649"/>
        <end position="683"/>
    </location>
</feature>
<evidence type="ECO:0000256" key="4">
    <source>
        <dbReference type="PROSITE-ProRule" id="PRU00601"/>
    </source>
</evidence>
<keyword evidence="8" id="KW-1185">Reference proteome</keyword>
<feature type="region of interest" description="Disordered" evidence="5">
    <location>
        <begin position="201"/>
        <end position="331"/>
    </location>
</feature>
<gene>
    <name evidence="7" type="ORF">BGW38_002811</name>
</gene>
<organism evidence="7 8">
    <name type="scientific">Lunasporangiospora selenospora</name>
    <dbReference type="NCBI Taxonomy" id="979761"/>
    <lineage>
        <taxon>Eukaryota</taxon>
        <taxon>Fungi</taxon>
        <taxon>Fungi incertae sedis</taxon>
        <taxon>Mucoromycota</taxon>
        <taxon>Mortierellomycotina</taxon>
        <taxon>Mortierellomycetes</taxon>
        <taxon>Mortierellales</taxon>
        <taxon>Mortierellaceae</taxon>
        <taxon>Lunasporangiospora</taxon>
    </lineage>
</organism>
<evidence type="ECO:0000256" key="5">
    <source>
        <dbReference type="SAM" id="MobiDB-lite"/>
    </source>
</evidence>
<keyword evidence="1" id="KW-0479">Metal-binding</keyword>
<feature type="compositionally biased region" description="Polar residues" evidence="5">
    <location>
        <begin position="19"/>
        <end position="31"/>
    </location>
</feature>
<comment type="caution">
    <text evidence="7">The sequence shown here is derived from an EMBL/GenBank/DDBJ whole genome shotgun (WGS) entry which is preliminary data.</text>
</comment>
<accession>A0A9P6KD60</accession>
<feature type="domain" description="CHY-type" evidence="6">
    <location>
        <begin position="565"/>
        <end position="631"/>
    </location>
</feature>
<evidence type="ECO:0000313" key="7">
    <source>
        <dbReference type="EMBL" id="KAF9580523.1"/>
    </source>
</evidence>
<dbReference type="InterPro" id="IPR008913">
    <property type="entry name" value="Znf_CHY"/>
</dbReference>
<evidence type="ECO:0000256" key="3">
    <source>
        <dbReference type="ARBA" id="ARBA00022833"/>
    </source>
</evidence>
<evidence type="ECO:0000256" key="1">
    <source>
        <dbReference type="ARBA" id="ARBA00022723"/>
    </source>
</evidence>
<feature type="region of interest" description="Disordered" evidence="5">
    <location>
        <begin position="372"/>
        <end position="392"/>
    </location>
</feature>
<dbReference type="GO" id="GO:0008270">
    <property type="term" value="F:zinc ion binding"/>
    <property type="evidence" value="ECO:0007669"/>
    <property type="project" value="UniProtKB-KW"/>
</dbReference>
<evidence type="ECO:0000313" key="8">
    <source>
        <dbReference type="Proteomes" id="UP000780801"/>
    </source>
</evidence>
<feature type="region of interest" description="Disordered" evidence="5">
    <location>
        <begin position="457"/>
        <end position="488"/>
    </location>
</feature>
<dbReference type="Pfam" id="PF05495">
    <property type="entry name" value="zf-CHY"/>
    <property type="match status" value="1"/>
</dbReference>
<keyword evidence="3" id="KW-0862">Zinc</keyword>
<feature type="compositionally biased region" description="Acidic residues" evidence="5">
    <location>
        <begin position="276"/>
        <end position="316"/>
    </location>
</feature>
<feature type="compositionally biased region" description="Polar residues" evidence="5">
    <location>
        <begin position="215"/>
        <end position="247"/>
    </location>
</feature>
<dbReference type="AlphaFoldDB" id="A0A9P6KD60"/>
<proteinExistence type="predicted"/>
<dbReference type="InterPro" id="IPR037274">
    <property type="entry name" value="Znf_CHY_sf"/>
</dbReference>